<feature type="region of interest" description="Disordered" evidence="2">
    <location>
        <begin position="29"/>
        <end position="78"/>
    </location>
</feature>
<evidence type="ECO:0000256" key="1">
    <source>
        <dbReference type="RuleBase" id="RU367048"/>
    </source>
</evidence>
<name>A0A8J4FEA4_9CHLO</name>
<sequence length="598" mass="63838">MPQIGGMDPDEPVLSLASNEFTILSLPASVPGVNVRVEDEARSADAEDDEDDEDGAARVGQTLPEEDEPAEVSSDVLVEVGLTATAEPPAPPRRVDPHANGESVEAIEAAVAGLAIKQLHHVASGHPGADVPAEALQQPPETPSDDNETPVSGSDEAGNLWHAYPKHFFILSSAGKPIYSYNSDENSLVSLTALISALVSVVQNQGDTVQHIRSGTTLIVFTLHGPLYFVAVSSVGEPATALKKQLDLLYGQLVLIVTTGLERIIQRNPSYDVRSLLDGVGGVLSALVGMLGTDASYLLGAYKPLPVPAADRSAVTELLLDAVRASGAVYGLLMADTYVVAMSRAKQQPALHPDDVLLLANFVTCNNAYRHGHGEAFSPVCMPHYNSDAFLHAYIHYLDASSGLYFVLLSGSAEAFHQLSAARLWFEDQASAQGLLSRMRSICPPKLTGTSNDIITRSPQPRQLNVLSVENLPRPLGGKFGHTPLWSYSVRFRQMQQAIFSPPCPLHCSPPGAARLAASYTQLHSLLHSPAATGRPNKLAWFASSAAVLVGARDREMDVYLVCDPLTDKSTALALLDAMRRHFSDRGIVGDVALLPPV</sequence>
<dbReference type="PRINTS" id="PR01546">
    <property type="entry name" value="YEAST73DUF"/>
</dbReference>
<evidence type="ECO:0000256" key="2">
    <source>
        <dbReference type="SAM" id="MobiDB-lite"/>
    </source>
</evidence>
<dbReference type="GO" id="GO:0006623">
    <property type="term" value="P:protein targeting to vacuole"/>
    <property type="evidence" value="ECO:0007669"/>
    <property type="project" value="UniProtKB-UniRule"/>
</dbReference>
<feature type="compositionally biased region" description="Basic and acidic residues" evidence="2">
    <location>
        <begin position="36"/>
        <end position="45"/>
    </location>
</feature>
<evidence type="ECO:0000313" key="6">
    <source>
        <dbReference type="Proteomes" id="UP000722791"/>
    </source>
</evidence>
<organism evidence="5 6">
    <name type="scientific">Volvox reticuliferus</name>
    <dbReference type="NCBI Taxonomy" id="1737510"/>
    <lineage>
        <taxon>Eukaryota</taxon>
        <taxon>Viridiplantae</taxon>
        <taxon>Chlorophyta</taxon>
        <taxon>core chlorophytes</taxon>
        <taxon>Chlorophyceae</taxon>
        <taxon>CS clade</taxon>
        <taxon>Chlamydomonadales</taxon>
        <taxon>Volvocaceae</taxon>
        <taxon>Volvox</taxon>
    </lineage>
</organism>
<evidence type="ECO:0000259" key="3">
    <source>
        <dbReference type="Pfam" id="PF19036"/>
    </source>
</evidence>
<dbReference type="InterPro" id="IPR004353">
    <property type="entry name" value="Mon1"/>
</dbReference>
<evidence type="ECO:0000259" key="4">
    <source>
        <dbReference type="Pfam" id="PF19037"/>
    </source>
</evidence>
<proteinExistence type="inferred from homology"/>
<dbReference type="InterPro" id="IPR043971">
    <property type="entry name" value="FUZ/MON1/HPS1_longin_2"/>
</dbReference>
<dbReference type="InterPro" id="IPR043972">
    <property type="entry name" value="FUZ/MON1/HPS1_longin_1"/>
</dbReference>
<dbReference type="Pfam" id="PF19036">
    <property type="entry name" value="Fuz_longin_1"/>
    <property type="match status" value="1"/>
</dbReference>
<comment type="caution">
    <text evidence="5">The sequence shown here is derived from an EMBL/GenBank/DDBJ whole genome shotgun (WGS) entry which is preliminary data.</text>
</comment>
<dbReference type="Proteomes" id="UP000722791">
    <property type="component" value="Unassembled WGS sequence"/>
</dbReference>
<evidence type="ECO:0000313" key="5">
    <source>
        <dbReference type="EMBL" id="GIL97017.1"/>
    </source>
</evidence>
<comment type="function">
    <text evidence="1">Plays an important role in membrane trafficking through the secretory apparatus.</text>
</comment>
<dbReference type="OrthoDB" id="272411at2759"/>
<feature type="domain" description="FUZ/MON1/HPS1 second Longin" evidence="4">
    <location>
        <begin position="328"/>
        <end position="422"/>
    </location>
</feature>
<dbReference type="Pfam" id="PF19037">
    <property type="entry name" value="Fuz_longin_2"/>
    <property type="match status" value="1"/>
</dbReference>
<dbReference type="PANTHER" id="PTHR13027">
    <property type="entry name" value="SAND PROTEIN-RELATED"/>
    <property type="match status" value="1"/>
</dbReference>
<gene>
    <name evidence="5" type="ORF">Vretimale_2735</name>
</gene>
<dbReference type="GO" id="GO:0016192">
    <property type="term" value="P:vesicle-mediated transport"/>
    <property type="evidence" value="ECO:0007669"/>
    <property type="project" value="InterPro"/>
</dbReference>
<accession>A0A8J4FEA4</accession>
<protein>
    <recommendedName>
        <fullName evidence="1">Vacuolar fusion protein MON1 homolog</fullName>
    </recommendedName>
</protein>
<dbReference type="AlphaFoldDB" id="A0A8J4FEA4"/>
<dbReference type="PANTHER" id="PTHR13027:SF7">
    <property type="entry name" value="VACUOLAR FUSION PROTEIN MON1 HOMOLOG"/>
    <property type="match status" value="1"/>
</dbReference>
<reference evidence="5" key="1">
    <citation type="journal article" date="2021" name="Proc. Natl. Acad. Sci. U.S.A.">
        <title>Three genomes in the algal genus Volvox reveal the fate of a haploid sex-determining region after a transition to homothallism.</title>
        <authorList>
            <person name="Yamamoto K."/>
            <person name="Hamaji T."/>
            <person name="Kawai-Toyooka H."/>
            <person name="Matsuzaki R."/>
            <person name="Takahashi F."/>
            <person name="Nishimura Y."/>
            <person name="Kawachi M."/>
            <person name="Noguchi H."/>
            <person name="Minakuchi Y."/>
            <person name="Umen J.G."/>
            <person name="Toyoda A."/>
            <person name="Nozaki H."/>
        </authorList>
    </citation>
    <scope>NUCLEOTIDE SEQUENCE</scope>
    <source>
        <strain evidence="5">NIES-3785</strain>
    </source>
</reference>
<feature type="domain" description="FUZ/MON1/HPS1 first Longin" evidence="3">
    <location>
        <begin position="166"/>
        <end position="286"/>
    </location>
</feature>
<feature type="region of interest" description="Disordered" evidence="2">
    <location>
        <begin position="124"/>
        <end position="157"/>
    </location>
</feature>
<comment type="similarity">
    <text evidence="1">Belongs to the MON1/SAND family.</text>
</comment>
<dbReference type="EMBL" id="BNCQ01000004">
    <property type="protein sequence ID" value="GIL97017.1"/>
    <property type="molecule type" value="Genomic_DNA"/>
</dbReference>